<dbReference type="Proteomes" id="UP000838878">
    <property type="component" value="Chromosome 10"/>
</dbReference>
<protein>
    <recommendedName>
        <fullName evidence="1">CHK kinase-like domain-containing protein</fullName>
    </recommendedName>
</protein>
<organism evidence="2 3">
    <name type="scientific">Brenthis ino</name>
    <name type="common">lesser marbled fritillary</name>
    <dbReference type="NCBI Taxonomy" id="405034"/>
    <lineage>
        <taxon>Eukaryota</taxon>
        <taxon>Metazoa</taxon>
        <taxon>Ecdysozoa</taxon>
        <taxon>Arthropoda</taxon>
        <taxon>Hexapoda</taxon>
        <taxon>Insecta</taxon>
        <taxon>Pterygota</taxon>
        <taxon>Neoptera</taxon>
        <taxon>Endopterygota</taxon>
        <taxon>Lepidoptera</taxon>
        <taxon>Glossata</taxon>
        <taxon>Ditrysia</taxon>
        <taxon>Papilionoidea</taxon>
        <taxon>Nymphalidae</taxon>
        <taxon>Heliconiinae</taxon>
        <taxon>Argynnini</taxon>
        <taxon>Brenthis</taxon>
    </lineage>
</organism>
<dbReference type="Pfam" id="PF02958">
    <property type="entry name" value="EcKL"/>
    <property type="match status" value="1"/>
</dbReference>
<gene>
    <name evidence="2" type="ORF">BINO364_LOCUS2178</name>
</gene>
<dbReference type="PANTHER" id="PTHR11012">
    <property type="entry name" value="PROTEIN KINASE-LIKE DOMAIN-CONTAINING"/>
    <property type="match status" value="1"/>
</dbReference>
<dbReference type="SUPFAM" id="SSF56112">
    <property type="entry name" value="Protein kinase-like (PK-like)"/>
    <property type="match status" value="1"/>
</dbReference>
<feature type="non-terminal residue" evidence="2">
    <location>
        <position position="289"/>
    </location>
</feature>
<evidence type="ECO:0000313" key="3">
    <source>
        <dbReference type="Proteomes" id="UP000838878"/>
    </source>
</evidence>
<dbReference type="SMART" id="SM00587">
    <property type="entry name" value="CHK"/>
    <property type="match status" value="1"/>
</dbReference>
<dbReference type="OrthoDB" id="7419139at2759"/>
<proteinExistence type="predicted"/>
<evidence type="ECO:0000259" key="1">
    <source>
        <dbReference type="SMART" id="SM00587"/>
    </source>
</evidence>
<evidence type="ECO:0000313" key="2">
    <source>
        <dbReference type="EMBL" id="CAH0715210.1"/>
    </source>
</evidence>
<dbReference type="PANTHER" id="PTHR11012:SF48">
    <property type="entry name" value="CHK KINASE-LIKE DOMAIN-CONTAINING PROTEIN-RELATED"/>
    <property type="match status" value="1"/>
</dbReference>
<accession>A0A8J9V9E0</accession>
<feature type="domain" description="CHK kinase-like" evidence="1">
    <location>
        <begin position="1"/>
        <end position="194"/>
    </location>
</feature>
<dbReference type="InterPro" id="IPR015897">
    <property type="entry name" value="CHK_kinase-like"/>
</dbReference>
<sequence>MPDLSVEGYKICQAENFFDRNHVLVAISSLARFHAAFCNYVTNKSEKTPYNFLDEYGDVITEPTFVESPWLKAGARVVYNLLKEFSPKWKKYPRDLSEKLEKLCIEACNTLQVYEETVNVVIHKDLWANNIMFKYSEEIPINAILIDFQCLQYAPPAFDVMIFLYLTTCRSFRDSHELEVLDHYYKVFCANLDEPTSLRLKEYTRPDFLRWCEKARLFSLVVAALIGPYVAMEPTAAQKHFDNPDTYAEYLYDRWYPVISHARENRIYMKRNVALGEEIVEKYILKQYL</sequence>
<dbReference type="InterPro" id="IPR011009">
    <property type="entry name" value="Kinase-like_dom_sf"/>
</dbReference>
<keyword evidence="3" id="KW-1185">Reference proteome</keyword>
<dbReference type="AlphaFoldDB" id="A0A8J9V9E0"/>
<dbReference type="Gene3D" id="3.90.1200.10">
    <property type="match status" value="1"/>
</dbReference>
<dbReference type="EMBL" id="OV170230">
    <property type="protein sequence ID" value="CAH0715210.1"/>
    <property type="molecule type" value="Genomic_DNA"/>
</dbReference>
<dbReference type="InterPro" id="IPR004119">
    <property type="entry name" value="EcKL"/>
</dbReference>
<name>A0A8J9V9E0_9NEOP</name>
<reference evidence="2" key="1">
    <citation type="submission" date="2021-12" db="EMBL/GenBank/DDBJ databases">
        <authorList>
            <person name="Martin H S."/>
        </authorList>
    </citation>
    <scope>NUCLEOTIDE SEQUENCE</scope>
</reference>